<dbReference type="GO" id="GO:0003824">
    <property type="term" value="F:catalytic activity"/>
    <property type="evidence" value="ECO:0007669"/>
    <property type="project" value="UniProtKB-ARBA"/>
</dbReference>
<dbReference type="PANTHER" id="PTHR42964">
    <property type="entry name" value="ENOYL-COA HYDRATASE"/>
    <property type="match status" value="1"/>
</dbReference>
<protein>
    <submittedName>
        <fullName evidence="2">Enoyl-CoA hydratase</fullName>
    </submittedName>
</protein>
<dbReference type="Pfam" id="PF00378">
    <property type="entry name" value="ECH_1"/>
    <property type="match status" value="1"/>
</dbReference>
<dbReference type="InterPro" id="IPR014748">
    <property type="entry name" value="Enoyl-CoA_hydra_C"/>
</dbReference>
<evidence type="ECO:0000256" key="1">
    <source>
        <dbReference type="ARBA" id="ARBA00005254"/>
    </source>
</evidence>
<evidence type="ECO:0000313" key="2">
    <source>
        <dbReference type="EMBL" id="PCE28002.1"/>
    </source>
</evidence>
<dbReference type="GO" id="GO:0008300">
    <property type="term" value="P:isoprenoid catabolic process"/>
    <property type="evidence" value="ECO:0007669"/>
    <property type="project" value="TreeGrafter"/>
</dbReference>
<dbReference type="SUPFAM" id="SSF52096">
    <property type="entry name" value="ClpP/crotonase"/>
    <property type="match status" value="1"/>
</dbReference>
<dbReference type="InterPro" id="IPR051683">
    <property type="entry name" value="Enoyl-CoA_Hydratase/Isomerase"/>
</dbReference>
<gene>
    <name evidence="2" type="ORF">BWP39_05725</name>
</gene>
<dbReference type="InterPro" id="IPR001753">
    <property type="entry name" value="Enoyl-CoA_hydra/iso"/>
</dbReference>
<organism evidence="2 3">
    <name type="scientific">Paraburkholderia acidicola</name>
    <dbReference type="NCBI Taxonomy" id="1912599"/>
    <lineage>
        <taxon>Bacteria</taxon>
        <taxon>Pseudomonadati</taxon>
        <taxon>Pseudomonadota</taxon>
        <taxon>Betaproteobacteria</taxon>
        <taxon>Burkholderiales</taxon>
        <taxon>Burkholderiaceae</taxon>
        <taxon>Paraburkholderia</taxon>
    </lineage>
</organism>
<dbReference type="PANTHER" id="PTHR42964:SF1">
    <property type="entry name" value="POLYKETIDE BIOSYNTHESIS ENOYL-COA HYDRATASE PKSH-RELATED"/>
    <property type="match status" value="1"/>
</dbReference>
<dbReference type="CDD" id="cd06558">
    <property type="entry name" value="crotonase-like"/>
    <property type="match status" value="1"/>
</dbReference>
<name>A0A2A4F5M9_9BURK</name>
<dbReference type="Gene3D" id="1.10.12.10">
    <property type="entry name" value="Lyase 2-enoyl-coa Hydratase, Chain A, domain 2"/>
    <property type="match status" value="1"/>
</dbReference>
<dbReference type="Gene3D" id="3.90.226.10">
    <property type="entry name" value="2-enoyl-CoA Hydratase, Chain A, domain 1"/>
    <property type="match status" value="1"/>
</dbReference>
<comment type="similarity">
    <text evidence="1">Belongs to the enoyl-CoA hydratase/isomerase family.</text>
</comment>
<reference evidence="2 3" key="1">
    <citation type="submission" date="2017-01" db="EMBL/GenBank/DDBJ databases">
        <title>Whole-Genome Shotgun Sequencing of Two beta-Proteobacterial Species in Search of the Bulgecin Biosynthetic Cluster.</title>
        <authorList>
            <person name="Horsman M.E."/>
            <person name="Marous D.R."/>
            <person name="Li R."/>
            <person name="Oliver R.A."/>
            <person name="Byun B."/>
            <person name="Emrich S.J."/>
            <person name="Boggess B."/>
            <person name="Townsend C.A."/>
            <person name="Mobashery S."/>
        </authorList>
    </citation>
    <scope>NUCLEOTIDE SEQUENCE [LARGE SCALE GENOMIC DNA]</scope>
    <source>
        <strain evidence="2 3">ATCC 31363</strain>
    </source>
</reference>
<dbReference type="AlphaFoldDB" id="A0A2A4F5M9"/>
<accession>A0A2A4F5M9</accession>
<evidence type="ECO:0000313" key="3">
    <source>
        <dbReference type="Proteomes" id="UP000218022"/>
    </source>
</evidence>
<dbReference type="Proteomes" id="UP000218022">
    <property type="component" value="Unassembled WGS sequence"/>
</dbReference>
<sequence length="285" mass="29454">MRDMTSSLQPATGDAPLHVAQISGVLFATLNRPDRRNALTDDIVAALDVECERVANDDSVRAFVLRGAGGTFCAGGDFGGFKALMREPAPATGRDPIAIYNRRFGALLEKLAALPVPTLAVIEGAAIGGGCGLAAACDRVIMAADAHLSMPETTLGLPPAQIAPFIIARAGVSRGRWLMLTGQRLSAAEALYAGLVDETSSPGGIDALLQSELARVLAAEPAAQRATKRIVADAGIRERSLVLDAAAADFATALRSGNVNEGLAALAAKRAPTWQIAQPALPETP</sequence>
<dbReference type="InterPro" id="IPR029045">
    <property type="entry name" value="ClpP/crotonase-like_dom_sf"/>
</dbReference>
<proteinExistence type="inferred from homology"/>
<comment type="caution">
    <text evidence="2">The sequence shown here is derived from an EMBL/GenBank/DDBJ whole genome shotgun (WGS) entry which is preliminary data.</text>
</comment>
<dbReference type="EMBL" id="MTZV01000002">
    <property type="protein sequence ID" value="PCE28002.1"/>
    <property type="molecule type" value="Genomic_DNA"/>
</dbReference>